<gene>
    <name evidence="1" type="ORF">EJ104_00570</name>
</gene>
<dbReference type="AlphaFoldDB" id="A0A3S0KH92"/>
<reference evidence="1 2" key="1">
    <citation type="submission" date="2018-12" db="EMBL/GenBank/DDBJ databases">
        <title>Deinococcus radiophilus ATCC 27603 genome sequencing and assembly.</title>
        <authorList>
            <person name="Maclea K.S."/>
            <person name="Maynard C.R."/>
        </authorList>
    </citation>
    <scope>NUCLEOTIDE SEQUENCE [LARGE SCALE GENOMIC DNA]</scope>
    <source>
        <strain evidence="1 2">ATCC 27603</strain>
    </source>
</reference>
<comment type="caution">
    <text evidence="1">The sequence shown here is derived from an EMBL/GenBank/DDBJ whole genome shotgun (WGS) entry which is preliminary data.</text>
</comment>
<protein>
    <recommendedName>
        <fullName evidence="3">Lipoprotein</fullName>
    </recommendedName>
</protein>
<dbReference type="PROSITE" id="PS51257">
    <property type="entry name" value="PROKAR_LIPOPROTEIN"/>
    <property type="match status" value="1"/>
</dbReference>
<keyword evidence="2" id="KW-1185">Reference proteome</keyword>
<evidence type="ECO:0000313" key="2">
    <source>
        <dbReference type="Proteomes" id="UP000277766"/>
    </source>
</evidence>
<organism evidence="1 2">
    <name type="scientific">Deinococcus radiophilus</name>
    <dbReference type="NCBI Taxonomy" id="32062"/>
    <lineage>
        <taxon>Bacteria</taxon>
        <taxon>Thermotogati</taxon>
        <taxon>Deinococcota</taxon>
        <taxon>Deinococci</taxon>
        <taxon>Deinococcales</taxon>
        <taxon>Deinococcaceae</taxon>
        <taxon>Deinococcus</taxon>
    </lineage>
</organism>
<dbReference type="RefSeq" id="WP_126350809.1">
    <property type="nucleotide sequence ID" value="NZ_RXPE01000001.1"/>
</dbReference>
<evidence type="ECO:0000313" key="1">
    <source>
        <dbReference type="EMBL" id="RTR30781.1"/>
    </source>
</evidence>
<proteinExistence type="predicted"/>
<sequence length="204" mass="21767">MRKASMFLVLALGLTACNPDGMAFGAQTQVVPGLATAGLIDLTQEYGKETGTYLGYRSEITQPTLKFSVAPGSLGVTVTSYTVEVLDSAGSRFGGNDASYSRNGLSFRVPGGYACPTGDTDQCAGADKTAVARQVAFPDSVALIKQGVVEQLNQNYYVADECENLSMRISFRGFDDLNRSWSSPAFTNADIGTECNRELVEEQP</sequence>
<dbReference type="EMBL" id="RXPE01000001">
    <property type="protein sequence ID" value="RTR30781.1"/>
    <property type="molecule type" value="Genomic_DNA"/>
</dbReference>
<dbReference type="Proteomes" id="UP000277766">
    <property type="component" value="Unassembled WGS sequence"/>
</dbReference>
<accession>A0A3S0KH92</accession>
<evidence type="ECO:0008006" key="3">
    <source>
        <dbReference type="Google" id="ProtNLM"/>
    </source>
</evidence>
<name>A0A3S0KH92_9DEIO</name>
<dbReference type="OrthoDB" id="63778at2"/>